<evidence type="ECO:0000256" key="4">
    <source>
        <dbReference type="ARBA" id="ARBA00022679"/>
    </source>
</evidence>
<dbReference type="Pfam" id="PF10237">
    <property type="entry name" value="N6-adenineMlase"/>
    <property type="match status" value="1"/>
</dbReference>
<keyword evidence="3 5" id="KW-0489">Methyltransferase</keyword>
<dbReference type="AlphaFoldDB" id="A0A166WAE2"/>
<dbReference type="InterPro" id="IPR041370">
    <property type="entry name" value="Mlase_EEF1AKMT1/ZCCHC4"/>
</dbReference>
<keyword evidence="4 5" id="KW-0808">Transferase</keyword>
<dbReference type="GO" id="GO:0005737">
    <property type="term" value="C:cytoplasm"/>
    <property type="evidence" value="ECO:0007669"/>
    <property type="project" value="UniProtKB-SubCell"/>
</dbReference>
<protein>
    <recommendedName>
        <fullName evidence="5">Protein-lysine N-methyltransferase EFM5</fullName>
        <ecNumber evidence="5">2.1.1.-</ecNumber>
    </recommendedName>
    <alternativeName>
        <fullName evidence="5">Elongation factor methyltransferase 5</fullName>
    </alternativeName>
</protein>
<dbReference type="EMBL" id="LFIV01000023">
    <property type="protein sequence ID" value="KZL75488.1"/>
    <property type="molecule type" value="Genomic_DNA"/>
</dbReference>
<evidence type="ECO:0000256" key="5">
    <source>
        <dbReference type="HAMAP-Rule" id="MF_03187"/>
    </source>
</evidence>
<dbReference type="PANTHER" id="PTHR13200">
    <property type="entry name" value="EEF1A LYSINE METHYLTRANSFERASE 1"/>
    <property type="match status" value="1"/>
</dbReference>
<dbReference type="EC" id="2.1.1.-" evidence="5"/>
<name>A0A166WAE2_9PEZI</name>
<organism evidence="6 7">
    <name type="scientific">Colletotrichum tofieldiae</name>
    <dbReference type="NCBI Taxonomy" id="708197"/>
    <lineage>
        <taxon>Eukaryota</taxon>
        <taxon>Fungi</taxon>
        <taxon>Dikarya</taxon>
        <taxon>Ascomycota</taxon>
        <taxon>Pezizomycotina</taxon>
        <taxon>Sordariomycetes</taxon>
        <taxon>Hypocreomycetidae</taxon>
        <taxon>Glomerellales</taxon>
        <taxon>Glomerellaceae</taxon>
        <taxon>Colletotrichum</taxon>
        <taxon>Colletotrichum spaethianum species complex</taxon>
    </lineage>
</organism>
<dbReference type="PANTHER" id="PTHR13200:SF0">
    <property type="entry name" value="EEF1A LYSINE METHYLTRANSFERASE 1"/>
    <property type="match status" value="1"/>
</dbReference>
<comment type="caution">
    <text evidence="6">The sequence shown here is derived from an EMBL/GenBank/DDBJ whole genome shotgun (WGS) entry which is preliminary data.</text>
</comment>
<dbReference type="InterPro" id="IPR019369">
    <property type="entry name" value="Efm5/EEF1AKMT1"/>
</dbReference>
<dbReference type="GO" id="GO:0032259">
    <property type="term" value="P:methylation"/>
    <property type="evidence" value="ECO:0007669"/>
    <property type="project" value="UniProtKB-KW"/>
</dbReference>
<comment type="subcellular location">
    <subcellularLocation>
        <location evidence="1 5">Cytoplasm</location>
    </subcellularLocation>
</comment>
<keyword evidence="2 5" id="KW-0963">Cytoplasm</keyword>
<reference evidence="6 7" key="1">
    <citation type="submission" date="2015-06" db="EMBL/GenBank/DDBJ databases">
        <title>Survival trade-offs in plant roots during colonization by closely related pathogenic and mutualistic fungi.</title>
        <authorList>
            <person name="Hacquard S."/>
            <person name="Kracher B."/>
            <person name="Hiruma K."/>
            <person name="Weinman A."/>
            <person name="Muench P."/>
            <person name="Garrido Oter R."/>
            <person name="Ver Loren van Themaat E."/>
            <person name="Dallerey J.-F."/>
            <person name="Damm U."/>
            <person name="Henrissat B."/>
            <person name="Lespinet O."/>
            <person name="Thon M."/>
            <person name="Kemen E."/>
            <person name="McHardy A.C."/>
            <person name="Schulze-Lefert P."/>
            <person name="O'Connell R.J."/>
        </authorList>
    </citation>
    <scope>NUCLEOTIDE SEQUENCE [LARGE SCALE GENOMIC DNA]</scope>
    <source>
        <strain evidence="6 7">0861</strain>
    </source>
</reference>
<evidence type="ECO:0000313" key="6">
    <source>
        <dbReference type="EMBL" id="KZL75488.1"/>
    </source>
</evidence>
<evidence type="ECO:0000256" key="3">
    <source>
        <dbReference type="ARBA" id="ARBA00022603"/>
    </source>
</evidence>
<evidence type="ECO:0000256" key="2">
    <source>
        <dbReference type="ARBA" id="ARBA00022490"/>
    </source>
</evidence>
<accession>A0A166WAE2</accession>
<dbReference type="HAMAP" id="MF_03187">
    <property type="entry name" value="Methyltr_EFM5"/>
    <property type="match status" value="1"/>
</dbReference>
<dbReference type="GO" id="GO:0016279">
    <property type="term" value="F:protein-lysine N-methyltransferase activity"/>
    <property type="evidence" value="ECO:0007669"/>
    <property type="project" value="UniProtKB-UniRule"/>
</dbReference>
<dbReference type="STRING" id="708197.A0A166WAE2"/>
<evidence type="ECO:0000256" key="1">
    <source>
        <dbReference type="ARBA" id="ARBA00004496"/>
    </source>
</evidence>
<comment type="function">
    <text evidence="5">S-adenosyl-L-methionine-dependent protein-lysine N-methyltransferase that trimethylates elongation factor 1-alpha at 'Lys-79'.</text>
</comment>
<gene>
    <name evidence="5" type="primary">EFM5</name>
    <name evidence="6" type="ORF">CT0861_05561</name>
</gene>
<evidence type="ECO:0000313" key="7">
    <source>
        <dbReference type="Proteomes" id="UP000076552"/>
    </source>
</evidence>
<sequence>MSNSDSDDEPITLSSHALAALAEFNAERDARQAKFEKLKAQCEANAAGGLPLSMEAFTEDWNESQFWYTDETARLLAGHLLEGADENTTIGIVSTPSVFIALRNLMNERDTSLGRPKVALLEHDTRFNVFPEFVYYDFQTPFKLPAELKGNVDRVICDPPFLSEDCQTKTAMTVRWLMKPDAVNSKNRIVVSTGERMATIVNKVYKALGVRTVTYTPTHSHGLSNEFYCYANFECKDWTWREAAAS</sequence>
<dbReference type="OrthoDB" id="206354at2759"/>
<dbReference type="Proteomes" id="UP000076552">
    <property type="component" value="Unassembled WGS sequence"/>
</dbReference>
<proteinExistence type="inferred from homology"/>
<keyword evidence="7" id="KW-1185">Reference proteome</keyword>
<comment type="similarity">
    <text evidence="5">Belongs to the class I-like SAM-binding methyltransferase superfamily. EFM5 family.</text>
</comment>